<keyword evidence="2" id="KW-0812">Transmembrane</keyword>
<dbReference type="AlphaFoldDB" id="A0A1L9QNK4"/>
<sequence length="73" mass="7830">MEYIVLAYLTTRIAIACQFTIQAIAVLLSFIAKSPFKPGDVPPDDSCPSIAPEGLIDSDTKIAGDSRSWETLG</sequence>
<protein>
    <submittedName>
        <fullName evidence="3">Uncharacterized protein</fullName>
    </submittedName>
</protein>
<comment type="caution">
    <text evidence="3">The sequence shown here is derived from an EMBL/GenBank/DDBJ whole genome shotgun (WGS) entry which is preliminary data.</text>
</comment>
<dbReference type="Proteomes" id="UP000183940">
    <property type="component" value="Unassembled WGS sequence"/>
</dbReference>
<feature type="transmembrane region" description="Helical" evidence="2">
    <location>
        <begin position="6"/>
        <end position="28"/>
    </location>
</feature>
<reference evidence="3" key="1">
    <citation type="submission" date="2016-10" db="EMBL/GenBank/DDBJ databases">
        <title>CRISPR-Cas defence system in Roseofilum reptotaenium: evidence of a bacteriophage-cyanobacterium arms race in the coral black band disease.</title>
        <authorList>
            <person name="Buerger P."/>
            <person name="Wood-Charlson E.M."/>
            <person name="Weynberg K.D."/>
            <person name="Willis B."/>
            <person name="Van Oppen M.J."/>
        </authorList>
    </citation>
    <scope>NUCLEOTIDE SEQUENCE [LARGE SCALE GENOMIC DNA]</scope>
    <source>
        <strain evidence="3">AO1-A</strain>
    </source>
</reference>
<evidence type="ECO:0000256" key="2">
    <source>
        <dbReference type="SAM" id="Phobius"/>
    </source>
</evidence>
<keyword evidence="2" id="KW-1133">Transmembrane helix</keyword>
<keyword evidence="4" id="KW-1185">Reference proteome</keyword>
<gene>
    <name evidence="3" type="ORF">BI308_17450</name>
</gene>
<name>A0A1L9QNK4_9CYAN</name>
<evidence type="ECO:0000256" key="1">
    <source>
        <dbReference type="SAM" id="MobiDB-lite"/>
    </source>
</evidence>
<evidence type="ECO:0000313" key="4">
    <source>
        <dbReference type="Proteomes" id="UP000183940"/>
    </source>
</evidence>
<evidence type="ECO:0000313" key="3">
    <source>
        <dbReference type="EMBL" id="OJJ24263.1"/>
    </source>
</evidence>
<dbReference type="STRING" id="1925591.BI308_17450"/>
<accession>A0A1L9QNK4</accession>
<keyword evidence="2" id="KW-0472">Membrane</keyword>
<organism evidence="3 4">
    <name type="scientific">Roseofilum reptotaenium AO1-A</name>
    <dbReference type="NCBI Taxonomy" id="1925591"/>
    <lineage>
        <taxon>Bacteria</taxon>
        <taxon>Bacillati</taxon>
        <taxon>Cyanobacteriota</taxon>
        <taxon>Cyanophyceae</taxon>
        <taxon>Desertifilales</taxon>
        <taxon>Desertifilaceae</taxon>
        <taxon>Roseofilum</taxon>
    </lineage>
</organism>
<dbReference type="EMBL" id="MLAW01000034">
    <property type="protein sequence ID" value="OJJ24263.1"/>
    <property type="molecule type" value="Genomic_DNA"/>
</dbReference>
<proteinExistence type="predicted"/>
<feature type="compositionally biased region" description="Basic and acidic residues" evidence="1">
    <location>
        <begin position="58"/>
        <end position="73"/>
    </location>
</feature>
<feature type="region of interest" description="Disordered" evidence="1">
    <location>
        <begin position="51"/>
        <end position="73"/>
    </location>
</feature>